<accession>A0ACB9QZS7</accession>
<sequence>MVESREGNGDGMSSKSSGQIIIQEHGPTESVRPSTTGSLDLSSPLSPVITQMNPKYKVNALFSVASIKRKRKNAMGREQSGLSPEGVGEAEIPHTTDGAAKGSGNANVDSYVSLSEDRNESCAIGYDESSESPFISPSSWLLHFSVELRIQPMQIRFEDQIPETLSDTQAKEGLDGNSLVLEYVKAVLRAPRFNWSEHYLRLKHSDQLIDPSLFDGVDFSIDHCQHDRKLVFDCINEVLLDVFNDLFRCCPWVTFVQPGIRHLLNRESPVIELCKGIRWHLLPLPVPRTLDHIVRKDLAKCGNWMDMHCDCESIGFNMGEAIFEGLIEETLLISLGFADVTKTEGIN</sequence>
<reference evidence="2" key="1">
    <citation type="journal article" date="2023" name="Front. Plant Sci.">
        <title>Chromosomal-level genome assembly of Melastoma candidum provides insights into trichome evolution.</title>
        <authorList>
            <person name="Zhong Y."/>
            <person name="Wu W."/>
            <person name="Sun C."/>
            <person name="Zou P."/>
            <person name="Liu Y."/>
            <person name="Dai S."/>
            <person name="Zhou R."/>
        </authorList>
    </citation>
    <scope>NUCLEOTIDE SEQUENCE [LARGE SCALE GENOMIC DNA]</scope>
</reference>
<proteinExistence type="predicted"/>
<name>A0ACB9QZS7_9MYRT</name>
<organism evidence="1 2">
    <name type="scientific">Melastoma candidum</name>
    <dbReference type="NCBI Taxonomy" id="119954"/>
    <lineage>
        <taxon>Eukaryota</taxon>
        <taxon>Viridiplantae</taxon>
        <taxon>Streptophyta</taxon>
        <taxon>Embryophyta</taxon>
        <taxon>Tracheophyta</taxon>
        <taxon>Spermatophyta</taxon>
        <taxon>Magnoliopsida</taxon>
        <taxon>eudicotyledons</taxon>
        <taxon>Gunneridae</taxon>
        <taxon>Pentapetalae</taxon>
        <taxon>rosids</taxon>
        <taxon>malvids</taxon>
        <taxon>Myrtales</taxon>
        <taxon>Melastomataceae</taxon>
        <taxon>Melastomatoideae</taxon>
        <taxon>Melastomateae</taxon>
        <taxon>Melastoma</taxon>
    </lineage>
</organism>
<evidence type="ECO:0000313" key="2">
    <source>
        <dbReference type="Proteomes" id="UP001057402"/>
    </source>
</evidence>
<gene>
    <name evidence="1" type="ORF">MLD38_010588</name>
</gene>
<dbReference type="EMBL" id="CM042883">
    <property type="protein sequence ID" value="KAI4372346.1"/>
    <property type="molecule type" value="Genomic_DNA"/>
</dbReference>
<comment type="caution">
    <text evidence="1">The sequence shown here is derived from an EMBL/GenBank/DDBJ whole genome shotgun (WGS) entry which is preliminary data.</text>
</comment>
<evidence type="ECO:0000313" key="1">
    <source>
        <dbReference type="EMBL" id="KAI4372346.1"/>
    </source>
</evidence>
<dbReference type="Proteomes" id="UP001057402">
    <property type="component" value="Chromosome 4"/>
</dbReference>
<protein>
    <submittedName>
        <fullName evidence="1">Uncharacterized protein</fullName>
    </submittedName>
</protein>
<keyword evidence="2" id="KW-1185">Reference proteome</keyword>